<keyword evidence="7" id="KW-0653">Protein transport</keyword>
<organism evidence="13 14">
    <name type="scientific">Trapa natans</name>
    <name type="common">Water chestnut</name>
    <dbReference type="NCBI Taxonomy" id="22666"/>
    <lineage>
        <taxon>Eukaryota</taxon>
        <taxon>Viridiplantae</taxon>
        <taxon>Streptophyta</taxon>
        <taxon>Embryophyta</taxon>
        <taxon>Tracheophyta</taxon>
        <taxon>Spermatophyta</taxon>
        <taxon>Magnoliopsida</taxon>
        <taxon>eudicotyledons</taxon>
        <taxon>Gunneridae</taxon>
        <taxon>Pentapetalae</taxon>
        <taxon>rosids</taxon>
        <taxon>malvids</taxon>
        <taxon>Myrtales</taxon>
        <taxon>Lythraceae</taxon>
        <taxon>Trapa</taxon>
    </lineage>
</organism>
<keyword evidence="5" id="KW-0256">Endoplasmic reticulum</keyword>
<keyword evidence="6" id="KW-0931">ER-Golgi transport</keyword>
<dbReference type="GO" id="GO:0016192">
    <property type="term" value="P:vesicle-mediated transport"/>
    <property type="evidence" value="ECO:0007669"/>
    <property type="project" value="UniProtKB-KW"/>
</dbReference>
<accession>A0AAN7M885</accession>
<gene>
    <name evidence="13" type="ORF">SAY86_004760</name>
</gene>
<keyword evidence="14" id="KW-1185">Reference proteome</keyword>
<keyword evidence="9 12" id="KW-0472">Membrane</keyword>
<keyword evidence="10" id="KW-0675">Receptor</keyword>
<dbReference type="InterPro" id="IPR000133">
    <property type="entry name" value="ER_ret_rcpt"/>
</dbReference>
<evidence type="ECO:0008006" key="15">
    <source>
        <dbReference type="Google" id="ProtNLM"/>
    </source>
</evidence>
<feature type="transmembrane region" description="Helical" evidence="12">
    <location>
        <begin position="234"/>
        <end position="255"/>
    </location>
</feature>
<dbReference type="PANTHER" id="PTHR10585">
    <property type="entry name" value="ER LUMEN PROTEIN RETAINING RECEPTOR"/>
    <property type="match status" value="1"/>
</dbReference>
<feature type="transmembrane region" description="Helical" evidence="12">
    <location>
        <begin position="193"/>
        <end position="214"/>
    </location>
</feature>
<sequence length="1164" mass="130272">MKTSKRPIQVVSAWVRRQPPKVKAFLAVVSGMAALVFLRMVVNDHDNLFVAAEAVHALGISVLIYKLMKEKTCAGLSLKSQDLTALFLAVRLYCSFVMEYDIHTILDSATLVSTLWVIYMIRFKLRSSYMEDKDNFAIYYMVIPCAALSIIIHPSTYHHLINRVFWAFCVYLEAVSVLPQLRVMQNTKIVEPFTAHYVFALGIARFLSCAHWVLQVLDTRGRLLTALGFGLWPSMVLLSEIIQTFILADFCYYYVKSFLLLTSVPFLQQLVEADNLTSKCESSVPCMCHRLALPVGGSGTAFSVFEDSISSFLLISYFFLEWESAVLSAAGGREREKKKRLTGSDYDYAEKAEDSFHLGRSAWAKTREERSQRLTMVRREGSSFSNGNKPMEPSDASDREEELRTVVGRKRLKLPRKFLEDCYSVKQASVPRKLRSAMKKPSWESPLLSMPSSKKPKYLIQGGESPQKDSARRTKKHGISRMAFSGLISKDEEEAVEALYSLAGARPTCSSRAGQESAGDDTSAIPGEICTTDSAFEAAEEQLKCSAPSHNEERLCEENGSSRSPDEPISDQEPKLLDLEPFREADRGAETILQAASSHSCCENHELHTSCNVMLATEPTLDSRINQPARTDMLPLPRKEEQKEVSVHTNQLDLNHKIEDSQSRETGSGECWLPIEKVPKRSAHMMSEKKCVKHVFISHLIRTLQMSLSKDEPVLHPNTGRQHEDTAEQYSKAVGPRLNVLQDSSNQVFAGMISSDSSRNLCGARNVTRQKIRHSQRPKLSFLKNEGCNFSSLSNSIGEPNQTPSPSYLHSVAQQQIMSMSLPTSKTYYSHSYPDQLSGFTASHQMPSYLGNSGRLLLHGGTMVFPKEKRHQQMVWAGQLESAHFEPMGSMKAIAQLSSGESMGAEAAAWIKRAEIDTRAPFRSVREAVSLFADRVIAGEVYARSPKDKDKYKYVDNGEANNCGGGALRGNEGDASAELEETRQRLRKAREEGLLMESCLSSLKEELERTKQELLQLKTNTTDFSSSSSPSSLKHPTTEEEEESDEIAEHVKFMEDRLTNRLGSLELQGLPPHGTTDSNSGAKNSCDKVEFQKKRYVTFASPPSLDHQVVVVSESSDSVLQRHPSLRQEAEKKHKKNKKPLIPLIGAIFSRNKRSHPVARHQFS</sequence>
<feature type="region of interest" description="Disordered" evidence="11">
    <location>
        <begin position="430"/>
        <end position="478"/>
    </location>
</feature>
<keyword evidence="3" id="KW-0813">Transport</keyword>
<reference evidence="13 14" key="1">
    <citation type="journal article" date="2023" name="Hortic Res">
        <title>Pangenome of water caltrop reveals structural variations and asymmetric subgenome divergence after allopolyploidization.</title>
        <authorList>
            <person name="Zhang X."/>
            <person name="Chen Y."/>
            <person name="Wang L."/>
            <person name="Yuan Y."/>
            <person name="Fang M."/>
            <person name="Shi L."/>
            <person name="Lu R."/>
            <person name="Comes H.P."/>
            <person name="Ma Y."/>
            <person name="Chen Y."/>
            <person name="Huang G."/>
            <person name="Zhou Y."/>
            <person name="Zheng Z."/>
            <person name="Qiu Y."/>
        </authorList>
    </citation>
    <scope>NUCLEOTIDE SEQUENCE [LARGE SCALE GENOMIC DNA]</scope>
    <source>
        <strain evidence="13">F231</strain>
    </source>
</reference>
<dbReference type="EMBL" id="JAXQNO010000001">
    <property type="protein sequence ID" value="KAK4804943.1"/>
    <property type="molecule type" value="Genomic_DNA"/>
</dbReference>
<dbReference type="GO" id="GO:0005789">
    <property type="term" value="C:endoplasmic reticulum membrane"/>
    <property type="evidence" value="ECO:0007669"/>
    <property type="project" value="UniProtKB-SubCell"/>
</dbReference>
<evidence type="ECO:0000256" key="3">
    <source>
        <dbReference type="ARBA" id="ARBA00022448"/>
    </source>
</evidence>
<dbReference type="PRINTS" id="PR00660">
    <property type="entry name" value="ERLUMENR"/>
</dbReference>
<dbReference type="Proteomes" id="UP001346149">
    <property type="component" value="Unassembled WGS sequence"/>
</dbReference>
<feature type="region of interest" description="Disordered" evidence="11">
    <location>
        <begin position="377"/>
        <end position="402"/>
    </location>
</feature>
<feature type="region of interest" description="Disordered" evidence="11">
    <location>
        <begin position="541"/>
        <end position="574"/>
    </location>
</feature>
<dbReference type="Pfam" id="PF00810">
    <property type="entry name" value="ER_lumen_recept"/>
    <property type="match status" value="1"/>
</dbReference>
<evidence type="ECO:0000256" key="4">
    <source>
        <dbReference type="ARBA" id="ARBA00022692"/>
    </source>
</evidence>
<evidence type="ECO:0000256" key="11">
    <source>
        <dbReference type="SAM" id="MobiDB-lite"/>
    </source>
</evidence>
<evidence type="ECO:0000313" key="13">
    <source>
        <dbReference type="EMBL" id="KAK4804943.1"/>
    </source>
</evidence>
<feature type="region of interest" description="Disordered" evidence="11">
    <location>
        <begin position="1019"/>
        <end position="1047"/>
    </location>
</feature>
<feature type="transmembrane region" description="Helical" evidence="12">
    <location>
        <begin position="24"/>
        <end position="42"/>
    </location>
</feature>
<dbReference type="GO" id="GO:0046923">
    <property type="term" value="F:ER retention sequence binding"/>
    <property type="evidence" value="ECO:0007669"/>
    <property type="project" value="InterPro"/>
</dbReference>
<feature type="transmembrane region" description="Helical" evidence="12">
    <location>
        <begin position="48"/>
        <end position="68"/>
    </location>
</feature>
<proteinExistence type="inferred from homology"/>
<evidence type="ECO:0000256" key="8">
    <source>
        <dbReference type="ARBA" id="ARBA00022989"/>
    </source>
</evidence>
<feature type="transmembrane region" description="Helical" evidence="12">
    <location>
        <begin position="137"/>
        <end position="157"/>
    </location>
</feature>
<evidence type="ECO:0000256" key="2">
    <source>
        <dbReference type="ARBA" id="ARBA00010120"/>
    </source>
</evidence>
<evidence type="ECO:0000256" key="9">
    <source>
        <dbReference type="ARBA" id="ARBA00023136"/>
    </source>
</evidence>
<evidence type="ECO:0000256" key="5">
    <source>
        <dbReference type="ARBA" id="ARBA00022824"/>
    </source>
</evidence>
<evidence type="ECO:0000256" key="10">
    <source>
        <dbReference type="ARBA" id="ARBA00023170"/>
    </source>
</evidence>
<dbReference type="GO" id="GO:0015031">
    <property type="term" value="P:protein transport"/>
    <property type="evidence" value="ECO:0007669"/>
    <property type="project" value="UniProtKB-KW"/>
</dbReference>
<dbReference type="GO" id="GO:0006621">
    <property type="term" value="P:protein retention in ER lumen"/>
    <property type="evidence" value="ECO:0007669"/>
    <property type="project" value="InterPro"/>
</dbReference>
<dbReference type="AlphaFoldDB" id="A0AAN7M885"/>
<evidence type="ECO:0000256" key="12">
    <source>
        <dbReference type="SAM" id="Phobius"/>
    </source>
</evidence>
<evidence type="ECO:0000256" key="6">
    <source>
        <dbReference type="ARBA" id="ARBA00022892"/>
    </source>
</evidence>
<comment type="similarity">
    <text evidence="2">Belongs to the ERD2 family.</text>
</comment>
<comment type="subcellular location">
    <subcellularLocation>
        <location evidence="1">Endoplasmic reticulum membrane</location>
        <topology evidence="1">Multi-pass membrane protein</topology>
    </subcellularLocation>
</comment>
<keyword evidence="8 12" id="KW-1133">Transmembrane helix</keyword>
<protein>
    <recommendedName>
        <fullName evidence="15">ER lumen protein retaining receptor</fullName>
    </recommendedName>
</protein>
<comment type="caution">
    <text evidence="13">The sequence shown here is derived from an EMBL/GenBank/DDBJ whole genome shotgun (WGS) entry which is preliminary data.</text>
</comment>
<evidence type="ECO:0000313" key="14">
    <source>
        <dbReference type="Proteomes" id="UP001346149"/>
    </source>
</evidence>
<feature type="transmembrane region" description="Helical" evidence="12">
    <location>
        <begin position="104"/>
        <end position="125"/>
    </location>
</feature>
<evidence type="ECO:0000256" key="7">
    <source>
        <dbReference type="ARBA" id="ARBA00022927"/>
    </source>
</evidence>
<name>A0AAN7M885_TRANT</name>
<feature type="transmembrane region" description="Helical" evidence="12">
    <location>
        <begin position="163"/>
        <end position="181"/>
    </location>
</feature>
<evidence type="ECO:0000256" key="1">
    <source>
        <dbReference type="ARBA" id="ARBA00004477"/>
    </source>
</evidence>
<keyword evidence="4 12" id="KW-0812">Transmembrane</keyword>